<dbReference type="Proteomes" id="UP000231382">
    <property type="component" value="Unassembled WGS sequence"/>
</dbReference>
<sequence>MPTLKPIKNIEKLRHLSKADVHIHSLHSDGRPTIKEILDYVEEKTDLNVIAITDHDTMDGAFEAEKLMRKKKYRFELILGEEVSSKEGHILSLFLKEPIKPGMSARETIEEVHRQGGVAIAAHPFEHLRYQLSDGLTMDGVGLKTLLKEKASWNGIEIVNATPTLRDENLWAAFVNRTMIHKAETGSSDAHIVEAIGKGYTLFEGKTAADFRHALAHHQTQAMNARWNLYAFTRYAFFFFPVWLRLLFFTLVHGRPKKKVDNVDVPKEFNIEDKNRF</sequence>
<gene>
    <name evidence="3" type="ORF">COT78_03845</name>
</gene>
<dbReference type="InterPro" id="IPR003141">
    <property type="entry name" value="Pol/His_phosphatase_N"/>
</dbReference>
<dbReference type="Pfam" id="PF02811">
    <property type="entry name" value="PHP"/>
    <property type="match status" value="1"/>
</dbReference>
<keyword evidence="1" id="KW-0812">Transmembrane</keyword>
<dbReference type="Gene3D" id="3.20.20.140">
    <property type="entry name" value="Metal-dependent hydrolases"/>
    <property type="match status" value="1"/>
</dbReference>
<dbReference type="EMBL" id="PEZW01000026">
    <property type="protein sequence ID" value="PIS07398.1"/>
    <property type="molecule type" value="Genomic_DNA"/>
</dbReference>
<dbReference type="GO" id="GO:0035312">
    <property type="term" value="F:5'-3' DNA exonuclease activity"/>
    <property type="evidence" value="ECO:0007669"/>
    <property type="project" value="TreeGrafter"/>
</dbReference>
<dbReference type="SMART" id="SM00481">
    <property type="entry name" value="POLIIIAc"/>
    <property type="match status" value="1"/>
</dbReference>
<keyword evidence="1" id="KW-0472">Membrane</keyword>
<proteinExistence type="predicted"/>
<organism evidence="3 4">
    <name type="scientific">Candidatus Berkelbacteria bacterium CG10_big_fil_rev_8_21_14_0_10_43_13</name>
    <dbReference type="NCBI Taxonomy" id="1974514"/>
    <lineage>
        <taxon>Bacteria</taxon>
        <taxon>Candidatus Berkelbacteria</taxon>
    </lineage>
</organism>
<dbReference type="InterPro" id="IPR016195">
    <property type="entry name" value="Pol/histidinol_Pase-like"/>
</dbReference>
<dbReference type="AlphaFoldDB" id="A0A2H0W7U5"/>
<accession>A0A2H0W7U5</accession>
<dbReference type="InterPro" id="IPR004013">
    <property type="entry name" value="PHP_dom"/>
</dbReference>
<reference evidence="4" key="1">
    <citation type="submission" date="2017-09" db="EMBL/GenBank/DDBJ databases">
        <title>Depth-based differentiation of microbial function through sediment-hosted aquifers and enrichment of novel symbionts in the deep terrestrial subsurface.</title>
        <authorList>
            <person name="Probst A.J."/>
            <person name="Ladd B."/>
            <person name="Jarett J.K."/>
            <person name="Geller-Mcgrath D.E."/>
            <person name="Sieber C.M.K."/>
            <person name="Emerson J.B."/>
            <person name="Anantharaman K."/>
            <person name="Thomas B.C."/>
            <person name="Malmstrom R."/>
            <person name="Stieglmeier M."/>
            <person name="Klingl A."/>
            <person name="Woyke T."/>
            <person name="Ryan C.M."/>
            <person name="Banfield J.F."/>
        </authorList>
    </citation>
    <scope>NUCLEOTIDE SEQUENCE [LARGE SCALE GENOMIC DNA]</scope>
</reference>
<feature type="transmembrane region" description="Helical" evidence="1">
    <location>
        <begin position="227"/>
        <end position="248"/>
    </location>
</feature>
<keyword evidence="3" id="KW-0808">Transferase</keyword>
<keyword evidence="1" id="KW-1133">Transmembrane helix</keyword>
<dbReference type="SUPFAM" id="SSF89550">
    <property type="entry name" value="PHP domain-like"/>
    <property type="match status" value="1"/>
</dbReference>
<evidence type="ECO:0000313" key="3">
    <source>
        <dbReference type="EMBL" id="PIS07398.1"/>
    </source>
</evidence>
<protein>
    <submittedName>
        <fullName evidence="3">Phosphotransferase</fullName>
    </submittedName>
</protein>
<dbReference type="PANTHER" id="PTHR42924">
    <property type="entry name" value="EXONUCLEASE"/>
    <property type="match status" value="1"/>
</dbReference>
<feature type="domain" description="Polymerase/histidinol phosphatase N-terminal" evidence="2">
    <location>
        <begin position="19"/>
        <end position="87"/>
    </location>
</feature>
<dbReference type="PANTHER" id="PTHR42924:SF3">
    <property type="entry name" value="POLYMERASE_HISTIDINOL PHOSPHATASE N-TERMINAL DOMAIN-CONTAINING PROTEIN"/>
    <property type="match status" value="1"/>
</dbReference>
<comment type="caution">
    <text evidence="3">The sequence shown here is derived from an EMBL/GenBank/DDBJ whole genome shotgun (WGS) entry which is preliminary data.</text>
</comment>
<dbReference type="InterPro" id="IPR052018">
    <property type="entry name" value="PHP_domain"/>
</dbReference>
<dbReference type="GO" id="GO:0004534">
    <property type="term" value="F:5'-3' RNA exonuclease activity"/>
    <property type="evidence" value="ECO:0007669"/>
    <property type="project" value="TreeGrafter"/>
</dbReference>
<evidence type="ECO:0000256" key="1">
    <source>
        <dbReference type="SAM" id="Phobius"/>
    </source>
</evidence>
<dbReference type="Pfam" id="PF13263">
    <property type="entry name" value="PHP_C"/>
    <property type="match status" value="1"/>
</dbReference>
<evidence type="ECO:0000259" key="2">
    <source>
        <dbReference type="SMART" id="SM00481"/>
    </source>
</evidence>
<dbReference type="GO" id="GO:0016740">
    <property type="term" value="F:transferase activity"/>
    <property type="evidence" value="ECO:0007669"/>
    <property type="project" value="UniProtKB-KW"/>
</dbReference>
<name>A0A2H0W7U5_9BACT</name>
<evidence type="ECO:0000313" key="4">
    <source>
        <dbReference type="Proteomes" id="UP000231382"/>
    </source>
</evidence>